<sequence>MASNQLGIAEVMFKTSLLRADPQQCSQPEIASIIAMLTTAINQCSPPNVQKCKQWALTYLVPSSNRINPFCTYLIALANSFNDSGSTTIARTGAIRQSVQETARIPSARRRRLHILYILNDILYHVKYRLHNESFAEKLQSKLPVLIQSASSFSNSPKQVKKIQDLITLWEEKGYFEKAIIAQLRTAVDQGASAGIRGQNGPEAQTPTTCSGPAARALKMPTTHGDPQTPWHDLPAANWLPHMSEPPYPMRADMIKALTLPQGPPDKALVEAVNELLIDVDRMYPKTIFSREAKSDDKMVDINEMGERVVRDEISGEITAGYSYYGWSRAFCQEMKEKKRGPAANSREDRGRTRSSRSYSRSVSRSPDPGRRQYQRRSISNASSNSSRRRNRHRSQRRSTSVASSRSTGSYYKGGRDHRRSGSRPRYGRSRSRSPRHDYSPAPASVGLPPRPPAVNVFAQNAPHAHQHANFYQQQLHQQFAEPPPVANFGGYLVPVPPAPNYQGQWPPPPPPPPVAGGQPVFFGGDLPPGTWVGGWADPPPPPPPPHQQQHHQGYQQGRGRGGYQGRSGGGGRGYGGGGWGY</sequence>
<evidence type="ECO:0000313" key="3">
    <source>
        <dbReference type="EMBL" id="KAK3325281.1"/>
    </source>
</evidence>
<name>A0AAE0IJ27_9PEZI</name>
<feature type="compositionally biased region" description="Low complexity" evidence="1">
    <location>
        <begin position="376"/>
        <end position="386"/>
    </location>
</feature>
<dbReference type="AlphaFoldDB" id="A0AAE0IJ27"/>
<dbReference type="GO" id="GO:0048471">
    <property type="term" value="C:perinuclear region of cytoplasm"/>
    <property type="evidence" value="ECO:0007669"/>
    <property type="project" value="TreeGrafter"/>
</dbReference>
<dbReference type="InterPro" id="IPR008942">
    <property type="entry name" value="ENTH_VHS"/>
</dbReference>
<dbReference type="Pfam" id="PF04818">
    <property type="entry name" value="CID"/>
    <property type="match status" value="1"/>
</dbReference>
<feature type="compositionally biased region" description="Low complexity" evidence="1">
    <location>
        <begin position="356"/>
        <end position="366"/>
    </location>
</feature>
<feature type="compositionally biased region" description="Basic residues" evidence="1">
    <location>
        <begin position="416"/>
        <end position="434"/>
    </location>
</feature>
<accession>A0AAE0IJ27</accession>
<dbReference type="Gene3D" id="1.25.40.90">
    <property type="match status" value="1"/>
</dbReference>
<feature type="compositionally biased region" description="Low complexity" evidence="1">
    <location>
        <begin position="398"/>
        <end position="410"/>
    </location>
</feature>
<evidence type="ECO:0000256" key="1">
    <source>
        <dbReference type="SAM" id="MobiDB-lite"/>
    </source>
</evidence>
<feature type="compositionally biased region" description="Gly residues" evidence="1">
    <location>
        <begin position="557"/>
        <end position="582"/>
    </location>
</feature>
<gene>
    <name evidence="3" type="ORF">B0H66DRAFT_547861</name>
</gene>
<feature type="domain" description="CID" evidence="2">
    <location>
        <begin position="25"/>
        <end position="192"/>
    </location>
</feature>
<reference evidence="3" key="2">
    <citation type="submission" date="2023-06" db="EMBL/GenBank/DDBJ databases">
        <authorList>
            <consortium name="Lawrence Berkeley National Laboratory"/>
            <person name="Haridas S."/>
            <person name="Hensen N."/>
            <person name="Bonometti L."/>
            <person name="Westerberg I."/>
            <person name="Brannstrom I.O."/>
            <person name="Guillou S."/>
            <person name="Cros-Aarteil S."/>
            <person name="Calhoun S."/>
            <person name="Kuo A."/>
            <person name="Mondo S."/>
            <person name="Pangilinan J."/>
            <person name="Riley R."/>
            <person name="Labutti K."/>
            <person name="Andreopoulos B."/>
            <person name="Lipzen A."/>
            <person name="Chen C."/>
            <person name="Yanf M."/>
            <person name="Daum C."/>
            <person name="Ng V."/>
            <person name="Clum A."/>
            <person name="Steindorff A."/>
            <person name="Ohm R."/>
            <person name="Martin F."/>
            <person name="Silar P."/>
            <person name="Natvig D."/>
            <person name="Lalanne C."/>
            <person name="Gautier V."/>
            <person name="Ament-Velasquez S.L."/>
            <person name="Kruys A."/>
            <person name="Hutchinson M.I."/>
            <person name="Powell A.J."/>
            <person name="Barry K."/>
            <person name="Miller A.N."/>
            <person name="Grigoriev I.V."/>
            <person name="Debuchy R."/>
            <person name="Gladieux P."/>
            <person name="Thoren M.H."/>
            <person name="Johannesson H."/>
        </authorList>
    </citation>
    <scope>NUCLEOTIDE SEQUENCE</scope>
    <source>
        <strain evidence="3">CBS 118394</strain>
    </source>
</reference>
<dbReference type="GO" id="GO:0006874">
    <property type="term" value="P:intracellular calcium ion homeostasis"/>
    <property type="evidence" value="ECO:0007669"/>
    <property type="project" value="TreeGrafter"/>
</dbReference>
<dbReference type="InterPro" id="IPR006569">
    <property type="entry name" value="CID_dom"/>
</dbReference>
<dbReference type="Proteomes" id="UP001283341">
    <property type="component" value="Unassembled WGS sequence"/>
</dbReference>
<dbReference type="EMBL" id="JAUEDM010000002">
    <property type="protein sequence ID" value="KAK3325281.1"/>
    <property type="molecule type" value="Genomic_DNA"/>
</dbReference>
<feature type="region of interest" description="Disordered" evidence="1">
    <location>
        <begin position="337"/>
        <end position="456"/>
    </location>
</feature>
<evidence type="ECO:0000259" key="2">
    <source>
        <dbReference type="PROSITE" id="PS51391"/>
    </source>
</evidence>
<feature type="compositionally biased region" description="Basic residues" evidence="1">
    <location>
        <begin position="387"/>
        <end position="397"/>
    </location>
</feature>
<proteinExistence type="predicted"/>
<evidence type="ECO:0000313" key="4">
    <source>
        <dbReference type="Proteomes" id="UP001283341"/>
    </source>
</evidence>
<reference evidence="3" key="1">
    <citation type="journal article" date="2023" name="Mol. Phylogenet. Evol.">
        <title>Genome-scale phylogeny and comparative genomics of the fungal order Sordariales.</title>
        <authorList>
            <person name="Hensen N."/>
            <person name="Bonometti L."/>
            <person name="Westerberg I."/>
            <person name="Brannstrom I.O."/>
            <person name="Guillou S."/>
            <person name="Cros-Aarteil S."/>
            <person name="Calhoun S."/>
            <person name="Haridas S."/>
            <person name="Kuo A."/>
            <person name="Mondo S."/>
            <person name="Pangilinan J."/>
            <person name="Riley R."/>
            <person name="LaButti K."/>
            <person name="Andreopoulos B."/>
            <person name="Lipzen A."/>
            <person name="Chen C."/>
            <person name="Yan M."/>
            <person name="Daum C."/>
            <person name="Ng V."/>
            <person name="Clum A."/>
            <person name="Steindorff A."/>
            <person name="Ohm R.A."/>
            <person name="Martin F."/>
            <person name="Silar P."/>
            <person name="Natvig D.O."/>
            <person name="Lalanne C."/>
            <person name="Gautier V."/>
            <person name="Ament-Velasquez S.L."/>
            <person name="Kruys A."/>
            <person name="Hutchinson M.I."/>
            <person name="Powell A.J."/>
            <person name="Barry K."/>
            <person name="Miller A.N."/>
            <person name="Grigoriev I.V."/>
            <person name="Debuchy R."/>
            <person name="Gladieux P."/>
            <person name="Hiltunen Thoren M."/>
            <person name="Johannesson H."/>
        </authorList>
    </citation>
    <scope>NUCLEOTIDE SEQUENCE</scope>
    <source>
        <strain evidence="3">CBS 118394</strain>
    </source>
</reference>
<feature type="compositionally biased region" description="Pro residues" evidence="1">
    <location>
        <begin position="538"/>
        <end position="547"/>
    </location>
</feature>
<comment type="caution">
    <text evidence="3">The sequence shown here is derived from an EMBL/GenBank/DDBJ whole genome shotgun (WGS) entry which is preliminary data.</text>
</comment>
<protein>
    <recommendedName>
        <fullName evidence="2">CID domain-containing protein</fullName>
    </recommendedName>
</protein>
<feature type="region of interest" description="Disordered" evidence="1">
    <location>
        <begin position="528"/>
        <end position="582"/>
    </location>
</feature>
<organism evidence="3 4">
    <name type="scientific">Apodospora peruviana</name>
    <dbReference type="NCBI Taxonomy" id="516989"/>
    <lineage>
        <taxon>Eukaryota</taxon>
        <taxon>Fungi</taxon>
        <taxon>Dikarya</taxon>
        <taxon>Ascomycota</taxon>
        <taxon>Pezizomycotina</taxon>
        <taxon>Sordariomycetes</taxon>
        <taxon>Sordariomycetidae</taxon>
        <taxon>Sordariales</taxon>
        <taxon>Lasiosphaeriaceae</taxon>
        <taxon>Apodospora</taxon>
    </lineage>
</organism>
<dbReference type="PANTHER" id="PTHR12323:SF0">
    <property type="entry name" value="CALCIUM HOMEOSTASIS ENDOPLASMIC RETICULUM PROTEIN"/>
    <property type="match status" value="1"/>
</dbReference>
<keyword evidence="4" id="KW-1185">Reference proteome</keyword>
<dbReference type="PANTHER" id="PTHR12323">
    <property type="entry name" value="SR-RELATED CTD ASSOCIATED FACTOR 6"/>
    <property type="match status" value="1"/>
</dbReference>
<dbReference type="PROSITE" id="PS51391">
    <property type="entry name" value="CID"/>
    <property type="match status" value="1"/>
</dbReference>